<dbReference type="InterPro" id="IPR052350">
    <property type="entry name" value="Metallo-dep_Lactonases"/>
</dbReference>
<dbReference type="RefSeq" id="WP_152099151.1">
    <property type="nucleotide sequence ID" value="NZ_AP021861.1"/>
</dbReference>
<dbReference type="EMBL" id="AP021861">
    <property type="protein sequence ID" value="BBO33353.1"/>
    <property type="molecule type" value="Genomic_DNA"/>
</dbReference>
<dbReference type="GO" id="GO:0016787">
    <property type="term" value="F:hydrolase activity"/>
    <property type="evidence" value="ECO:0007669"/>
    <property type="project" value="UniProtKB-KW"/>
</dbReference>
<protein>
    <submittedName>
        <fullName evidence="3">Amidohydrolase family protein</fullName>
    </submittedName>
</protein>
<dbReference type="KEGG" id="lpav:PLANPX_2965"/>
<reference evidence="4" key="1">
    <citation type="submission" date="2019-10" db="EMBL/GenBank/DDBJ databases">
        <title>Lacipirellula parvula gen. nov., sp. nov., representing a lineage of planctomycetes widespread in freshwater anoxic habitats, and description of the family Lacipirellulaceae.</title>
        <authorList>
            <person name="Dedysh S.N."/>
            <person name="Kulichevskaya I.S."/>
            <person name="Beletsky A.V."/>
            <person name="Rakitin A.L."/>
            <person name="Mardanov A.V."/>
            <person name="Ivanova A.A."/>
            <person name="Saltykova V.X."/>
            <person name="Rijpstra W.I.C."/>
            <person name="Sinninghe Damste J.S."/>
            <person name="Ravin N.V."/>
        </authorList>
    </citation>
    <scope>NUCLEOTIDE SEQUENCE [LARGE SCALE GENOMIC DNA]</scope>
    <source>
        <strain evidence="4">PX69</strain>
    </source>
</reference>
<dbReference type="AlphaFoldDB" id="A0A5K7XGI3"/>
<evidence type="ECO:0000259" key="2">
    <source>
        <dbReference type="Pfam" id="PF04909"/>
    </source>
</evidence>
<evidence type="ECO:0000313" key="4">
    <source>
        <dbReference type="Proteomes" id="UP000326837"/>
    </source>
</evidence>
<dbReference type="PANTHER" id="PTHR43569">
    <property type="entry name" value="AMIDOHYDROLASE"/>
    <property type="match status" value="1"/>
</dbReference>
<sequence>MIDAHHHFWKFEEAEFSWITPEMASLRRDFGPTDLQRELVAAGVTGAVSVQSRTSLQETEFLLKAAGANDFIVGVVGWVDLKSPDAEDALDRFKQDARFKGVREICQGAPDEQFFTSNIFNEGVRQLTSRRLAYDLLIYAHQLPAATAFVDRHPNQQFILDHCAKPEISGPQPAAEWRRELTELARRPHVACKLSGLATEVRDPAGNLDLALLRQYFEAALDAFGPDRLMLGSDWPVLNCRTSYGAWFDLLREWLANYSDEVRDAVGAGTATRLYSL</sequence>
<organism evidence="3 4">
    <name type="scientific">Lacipirellula parvula</name>
    <dbReference type="NCBI Taxonomy" id="2650471"/>
    <lineage>
        <taxon>Bacteria</taxon>
        <taxon>Pseudomonadati</taxon>
        <taxon>Planctomycetota</taxon>
        <taxon>Planctomycetia</taxon>
        <taxon>Pirellulales</taxon>
        <taxon>Lacipirellulaceae</taxon>
        <taxon>Lacipirellula</taxon>
    </lineage>
</organism>
<dbReference type="SUPFAM" id="SSF51556">
    <property type="entry name" value="Metallo-dependent hydrolases"/>
    <property type="match status" value="1"/>
</dbReference>
<dbReference type="Gene3D" id="3.20.20.140">
    <property type="entry name" value="Metal-dependent hydrolases"/>
    <property type="match status" value="1"/>
</dbReference>
<feature type="domain" description="Amidohydrolase-related" evidence="2">
    <location>
        <begin position="2"/>
        <end position="276"/>
    </location>
</feature>
<dbReference type="Proteomes" id="UP000326837">
    <property type="component" value="Chromosome"/>
</dbReference>
<dbReference type="PANTHER" id="PTHR43569:SF2">
    <property type="entry name" value="AMIDOHYDROLASE-RELATED DOMAIN-CONTAINING PROTEIN"/>
    <property type="match status" value="1"/>
</dbReference>
<keyword evidence="4" id="KW-1185">Reference proteome</keyword>
<name>A0A5K7XGI3_9BACT</name>
<gene>
    <name evidence="3" type="ORF">PLANPX_2965</name>
</gene>
<keyword evidence="3" id="KW-0378">Hydrolase</keyword>
<dbReference type="InterPro" id="IPR006680">
    <property type="entry name" value="Amidohydro-rel"/>
</dbReference>
<dbReference type="Pfam" id="PF04909">
    <property type="entry name" value="Amidohydro_2"/>
    <property type="match status" value="1"/>
</dbReference>
<evidence type="ECO:0000313" key="3">
    <source>
        <dbReference type="EMBL" id="BBO33353.1"/>
    </source>
</evidence>
<dbReference type="InterPro" id="IPR032466">
    <property type="entry name" value="Metal_Hydrolase"/>
</dbReference>
<comment type="similarity">
    <text evidence="1">Belongs to the metallo-dependent hydrolases superfamily.</text>
</comment>
<proteinExistence type="inferred from homology"/>
<accession>A0A5K7XGI3</accession>
<evidence type="ECO:0000256" key="1">
    <source>
        <dbReference type="ARBA" id="ARBA00038310"/>
    </source>
</evidence>